<dbReference type="Proteomes" id="UP000628710">
    <property type="component" value="Unassembled WGS sequence"/>
</dbReference>
<proteinExistence type="predicted"/>
<name>A0A934MWQ7_9GAMM</name>
<protein>
    <submittedName>
        <fullName evidence="1">Uncharacterized protein</fullName>
    </submittedName>
</protein>
<dbReference type="SUPFAM" id="SSF53335">
    <property type="entry name" value="S-adenosyl-L-methionine-dependent methyltransferases"/>
    <property type="match status" value="1"/>
</dbReference>
<comment type="caution">
    <text evidence="1">The sequence shown here is derived from an EMBL/GenBank/DDBJ whole genome shotgun (WGS) entry which is preliminary data.</text>
</comment>
<reference evidence="1" key="1">
    <citation type="submission" date="2020-12" db="EMBL/GenBank/DDBJ databases">
        <title>Marinomonas arctica sp. nov., a psychrotolerant bacterium isolated from the Arctic.</title>
        <authorList>
            <person name="Zhang Y."/>
        </authorList>
    </citation>
    <scope>NUCLEOTIDE SEQUENCE</scope>
    <source>
        <strain evidence="1">C1424</strain>
    </source>
</reference>
<dbReference type="AlphaFoldDB" id="A0A934MWQ7"/>
<dbReference type="EMBL" id="JAEMNX010000014">
    <property type="protein sequence ID" value="MBJ7538434.1"/>
    <property type="molecule type" value="Genomic_DNA"/>
</dbReference>
<dbReference type="InterPro" id="IPR029063">
    <property type="entry name" value="SAM-dependent_MTases_sf"/>
</dbReference>
<dbReference type="Gene3D" id="3.40.50.720">
    <property type="entry name" value="NAD(P)-binding Rossmann-like Domain"/>
    <property type="match status" value="1"/>
</dbReference>
<dbReference type="RefSeq" id="WP_199468842.1">
    <property type="nucleotide sequence ID" value="NZ_JAEMNX010000014.1"/>
</dbReference>
<gene>
    <name evidence="1" type="ORF">I8J31_12185</name>
</gene>
<evidence type="ECO:0000313" key="1">
    <source>
        <dbReference type="EMBL" id="MBJ7538434.1"/>
    </source>
</evidence>
<evidence type="ECO:0000313" key="2">
    <source>
        <dbReference type="Proteomes" id="UP000628710"/>
    </source>
</evidence>
<keyword evidence="2" id="KW-1185">Reference proteome</keyword>
<organism evidence="1 2">
    <name type="scientific">Marinomonas transparens</name>
    <dbReference type="NCBI Taxonomy" id="2795388"/>
    <lineage>
        <taxon>Bacteria</taxon>
        <taxon>Pseudomonadati</taxon>
        <taxon>Pseudomonadota</taxon>
        <taxon>Gammaproteobacteria</taxon>
        <taxon>Oceanospirillales</taxon>
        <taxon>Oceanospirillaceae</taxon>
        <taxon>Marinomonas</taxon>
    </lineage>
</organism>
<accession>A0A934MWQ7</accession>
<sequence>MALTLQQRLCRFFKANTPPKKVVFIGIDYQCFTLSKSLLDNNLTSSQPIEITAFINDEPWANRTQVHGVTVYSPSEVSALINKYGVDLLVQIQGESITIADNIWEGILKTQVRVITLEQGQDLATQQQIIYDAMTKQTPS</sequence>